<evidence type="ECO:0000259" key="6">
    <source>
        <dbReference type="PROSITE" id="PS50118"/>
    </source>
</evidence>
<evidence type="ECO:0000256" key="5">
    <source>
        <dbReference type="SAM" id="MobiDB-lite"/>
    </source>
</evidence>
<evidence type="ECO:0000256" key="1">
    <source>
        <dbReference type="ARBA" id="ARBA00004123"/>
    </source>
</evidence>
<dbReference type="InterPro" id="IPR009071">
    <property type="entry name" value="HMG_box_dom"/>
</dbReference>
<proteinExistence type="predicted"/>
<evidence type="ECO:0000256" key="3">
    <source>
        <dbReference type="ARBA" id="ARBA00023242"/>
    </source>
</evidence>
<evidence type="ECO:0000256" key="4">
    <source>
        <dbReference type="PROSITE-ProRule" id="PRU00267"/>
    </source>
</evidence>
<reference evidence="7 8" key="1">
    <citation type="submission" date="2008-03" db="EMBL/GenBank/DDBJ databases">
        <title>The Genome Sequence of Verticillium dahliae VdLs.17.</title>
        <authorList>
            <consortium name="The Broad Institute Genome Sequencing Platform"/>
            <person name="Ma L.-J.J."/>
            <person name="Klosterman S.J."/>
            <person name="Subbarao K."/>
            <person name="Dobinson K."/>
            <person name="Veronese P."/>
            <person name="Kang S."/>
            <person name="Gold S.E."/>
            <person name="Young S."/>
            <person name="Jaffe D."/>
            <person name="Gnerre S."/>
            <person name="Berlin A."/>
            <person name="Heiman D."/>
            <person name="Hepburn T."/>
            <person name="Sykes S."/>
            <person name="Alvarado L."/>
            <person name="Kodira C.D."/>
            <person name="Lander E."/>
            <person name="Galagan J."/>
            <person name="Nusbaum C."/>
            <person name="Birren B."/>
        </authorList>
    </citation>
    <scope>NUCLEOTIDE SEQUENCE [LARGE SCALE GENOMIC DNA]</scope>
    <source>
        <strain evidence="8">VdLs.17 / ATCC MYA-4575 / FGSC 10137</strain>
    </source>
</reference>
<dbReference type="InParanoid" id="G2X1V1"/>
<protein>
    <recommendedName>
        <fullName evidence="6">HMG box domain-containing protein</fullName>
    </recommendedName>
</protein>
<feature type="region of interest" description="Disordered" evidence="5">
    <location>
        <begin position="50"/>
        <end position="96"/>
    </location>
</feature>
<dbReference type="PROSITE" id="PS50118">
    <property type="entry name" value="HMG_BOX_2"/>
    <property type="match status" value="1"/>
</dbReference>
<dbReference type="GO" id="GO:0005634">
    <property type="term" value="C:nucleus"/>
    <property type="evidence" value="ECO:0007669"/>
    <property type="project" value="UniProtKB-SubCell"/>
</dbReference>
<keyword evidence="2 4" id="KW-0238">DNA-binding</keyword>
<evidence type="ECO:0000313" key="7">
    <source>
        <dbReference type="EMBL" id="EGY22837.1"/>
    </source>
</evidence>
<gene>
    <name evidence="7" type="ORF">VDAG_04275</name>
</gene>
<dbReference type="SUPFAM" id="SSF47095">
    <property type="entry name" value="HMG-box"/>
    <property type="match status" value="2"/>
</dbReference>
<dbReference type="STRING" id="498257.G2X1V1"/>
<dbReference type="OMA" id="WVKSHTP"/>
<dbReference type="PANTHER" id="PTHR48112">
    <property type="entry name" value="HIGH MOBILITY GROUP PROTEIN DSP1"/>
    <property type="match status" value="1"/>
</dbReference>
<dbReference type="Proteomes" id="UP000001611">
    <property type="component" value="Chromosome 1"/>
</dbReference>
<feature type="compositionally biased region" description="Basic residues" evidence="5">
    <location>
        <begin position="60"/>
        <end position="95"/>
    </location>
</feature>
<feature type="domain" description="HMG box" evidence="6">
    <location>
        <begin position="230"/>
        <end position="295"/>
    </location>
</feature>
<feature type="DNA-binding region" description="HMG box" evidence="4">
    <location>
        <begin position="230"/>
        <end position="295"/>
    </location>
</feature>
<evidence type="ECO:0000313" key="8">
    <source>
        <dbReference type="Proteomes" id="UP000001611"/>
    </source>
</evidence>
<comment type="subcellular location">
    <subcellularLocation>
        <location evidence="1">Nucleus</location>
    </subcellularLocation>
</comment>
<keyword evidence="3 4" id="KW-0539">Nucleus</keyword>
<name>G2X1V1_VERDV</name>
<dbReference type="RefSeq" id="XP_009649017.1">
    <property type="nucleotide sequence ID" value="XM_009650722.1"/>
</dbReference>
<dbReference type="Pfam" id="PF00505">
    <property type="entry name" value="HMG_box"/>
    <property type="match status" value="1"/>
</dbReference>
<dbReference type="GeneID" id="20705738"/>
<keyword evidence="8" id="KW-1185">Reference proteome</keyword>
<dbReference type="AlphaFoldDB" id="G2X1V1"/>
<dbReference type="SMART" id="SM00398">
    <property type="entry name" value="HMG"/>
    <property type="match status" value="2"/>
</dbReference>
<organism evidence="7 8">
    <name type="scientific">Verticillium dahliae (strain VdLs.17 / ATCC MYA-4575 / FGSC 10137)</name>
    <name type="common">Verticillium wilt</name>
    <dbReference type="NCBI Taxonomy" id="498257"/>
    <lineage>
        <taxon>Eukaryota</taxon>
        <taxon>Fungi</taxon>
        <taxon>Dikarya</taxon>
        <taxon>Ascomycota</taxon>
        <taxon>Pezizomycotina</taxon>
        <taxon>Sordariomycetes</taxon>
        <taxon>Hypocreomycetidae</taxon>
        <taxon>Glomerellales</taxon>
        <taxon>Plectosphaerellaceae</taxon>
        <taxon>Verticillium</taxon>
    </lineage>
</organism>
<dbReference type="HOGENOM" id="CLU_048021_2_1_1"/>
<evidence type="ECO:0000256" key="2">
    <source>
        <dbReference type="ARBA" id="ARBA00023125"/>
    </source>
</evidence>
<accession>G2X1V1</accession>
<dbReference type="GO" id="GO:0003677">
    <property type="term" value="F:DNA binding"/>
    <property type="evidence" value="ECO:0007669"/>
    <property type="project" value="UniProtKB-UniRule"/>
</dbReference>
<dbReference type="PANTHER" id="PTHR48112:SF32">
    <property type="entry name" value="HIGH MOBILITY GROUP PROTEIN B3"/>
    <property type="match status" value="1"/>
</dbReference>
<dbReference type="eggNOG" id="ENOG502SA5X">
    <property type="taxonomic scope" value="Eukaryota"/>
</dbReference>
<feature type="compositionally biased region" description="Basic and acidic residues" evidence="5">
    <location>
        <begin position="50"/>
        <end position="59"/>
    </location>
</feature>
<dbReference type="OrthoDB" id="1919336at2759"/>
<dbReference type="EMBL" id="DS572701">
    <property type="protein sequence ID" value="EGY22837.1"/>
    <property type="molecule type" value="Genomic_DNA"/>
</dbReference>
<dbReference type="InterPro" id="IPR036910">
    <property type="entry name" value="HMG_box_dom_sf"/>
</dbReference>
<dbReference type="InterPro" id="IPR050342">
    <property type="entry name" value="HMGB"/>
</dbReference>
<dbReference type="KEGG" id="vda:VDAG_04275"/>
<dbReference type="Gene3D" id="1.10.30.10">
    <property type="entry name" value="High mobility group box domain"/>
    <property type="match status" value="2"/>
</dbReference>
<sequence>MLTAIGRVAVQRLVIRAAPSSTLCRAAPNASRIPARTFTTTHWARLPVNKADEGAEKPVKKTTKSATKKAATKKAAPKKKKAAAKPKPKKVKKAKKEVAPEVKLAQEVRELKKIALLKEPKKLPETVWTIFTTQNIKSGEASLGERARQLAEEYRRLDAAETERLTADQRLKDLAEKNKVANNAAYKAWVESHAPADIAAANNARNVLRRKLNKGRGVTHRFPIRDERLPKRPTTVYNLFFKARWASGDFSGSVTETTRTIAEEYKQLSEEQRQVYEDLATADFERYAREVSSVLNKEVKRKPASPSA</sequence>